<protein>
    <submittedName>
        <fullName evidence="3">Uncharacterized protein</fullName>
    </submittedName>
</protein>
<organism evidence="3 4">
    <name type="scientific">Cupriavidus necator</name>
    <name type="common">Alcaligenes eutrophus</name>
    <name type="synonym">Ralstonia eutropha</name>
    <dbReference type="NCBI Taxonomy" id="106590"/>
    <lineage>
        <taxon>Bacteria</taxon>
        <taxon>Pseudomonadati</taxon>
        <taxon>Pseudomonadota</taxon>
        <taxon>Betaproteobacteria</taxon>
        <taxon>Burkholderiales</taxon>
        <taxon>Burkholderiaceae</taxon>
        <taxon>Cupriavidus</taxon>
    </lineage>
</organism>
<dbReference type="Proteomes" id="UP000253501">
    <property type="component" value="Unassembled WGS sequence"/>
</dbReference>
<comment type="caution">
    <text evidence="3">The sequence shown here is derived from an EMBL/GenBank/DDBJ whole genome shotgun (WGS) entry which is preliminary data.</text>
</comment>
<sequence>MDLRPMQAAKAVFDPAAIMCPGKQL</sequence>
<dbReference type="AlphaFoldDB" id="A0A367PMA2"/>
<dbReference type="SUPFAM" id="SSF55103">
    <property type="entry name" value="FAD-linked oxidases, C-terminal domain"/>
    <property type="match status" value="1"/>
</dbReference>
<evidence type="ECO:0000313" key="4">
    <source>
        <dbReference type="Proteomes" id="UP000253501"/>
    </source>
</evidence>
<keyword evidence="1" id="KW-0285">Flavoprotein</keyword>
<dbReference type="GO" id="GO:0003824">
    <property type="term" value="F:catalytic activity"/>
    <property type="evidence" value="ECO:0007669"/>
    <property type="project" value="InterPro"/>
</dbReference>
<accession>A0A367PMA2</accession>
<gene>
    <name evidence="3" type="ORF">DDK22_07795</name>
</gene>
<dbReference type="GO" id="GO:0050660">
    <property type="term" value="F:flavin adenine dinucleotide binding"/>
    <property type="evidence" value="ECO:0007669"/>
    <property type="project" value="InterPro"/>
</dbReference>
<evidence type="ECO:0000256" key="1">
    <source>
        <dbReference type="ARBA" id="ARBA00022630"/>
    </source>
</evidence>
<evidence type="ECO:0000313" key="3">
    <source>
        <dbReference type="EMBL" id="RCJ09039.1"/>
    </source>
</evidence>
<proteinExistence type="predicted"/>
<dbReference type="EMBL" id="QDHA01000017">
    <property type="protein sequence ID" value="RCJ09039.1"/>
    <property type="molecule type" value="Genomic_DNA"/>
</dbReference>
<dbReference type="InterPro" id="IPR016164">
    <property type="entry name" value="FAD-linked_Oxase-like_C"/>
</dbReference>
<evidence type="ECO:0000256" key="2">
    <source>
        <dbReference type="ARBA" id="ARBA00022827"/>
    </source>
</evidence>
<name>A0A367PMA2_CUPNE</name>
<reference evidence="3 4" key="1">
    <citation type="submission" date="2018-04" db="EMBL/GenBank/DDBJ databases">
        <title>Cupriavidus necator CR12 genome sequencing and assembly.</title>
        <authorList>
            <person name="Ben Fekih I."/>
            <person name="Mazhar H.S."/>
            <person name="Bello S.K."/>
            <person name="Rensing C."/>
        </authorList>
    </citation>
    <scope>NUCLEOTIDE SEQUENCE [LARGE SCALE GENOMIC DNA]</scope>
    <source>
        <strain evidence="3 4">CR12</strain>
    </source>
</reference>
<keyword evidence="2" id="KW-0274">FAD</keyword>